<dbReference type="Proteomes" id="UP000662637">
    <property type="component" value="Unassembled WGS sequence"/>
</dbReference>
<name>A0A834V9T0_MARMO</name>
<evidence type="ECO:0000313" key="9">
    <source>
        <dbReference type="Proteomes" id="UP000662637"/>
    </source>
</evidence>
<evidence type="ECO:0000256" key="2">
    <source>
        <dbReference type="ARBA" id="ARBA00004370"/>
    </source>
</evidence>
<protein>
    <submittedName>
        <fullName evidence="8">T-cell leukemia translocation-altered protein</fullName>
    </submittedName>
</protein>
<dbReference type="PANTHER" id="PTHR32267">
    <property type="entry name" value="T-CELL LEUKEMIA TRANSLOCATION-ALTERED GENE PROTEIN"/>
    <property type="match status" value="1"/>
</dbReference>
<evidence type="ECO:0000256" key="6">
    <source>
        <dbReference type="ARBA" id="ARBA00023136"/>
    </source>
</evidence>
<evidence type="ECO:0000256" key="5">
    <source>
        <dbReference type="ARBA" id="ARBA00022989"/>
    </source>
</evidence>
<feature type="transmembrane region" description="Helical" evidence="7">
    <location>
        <begin position="41"/>
        <end position="63"/>
    </location>
</feature>
<dbReference type="EMBL" id="WJEC01000004">
    <property type="protein sequence ID" value="KAF7487500.1"/>
    <property type="molecule type" value="Genomic_DNA"/>
</dbReference>
<evidence type="ECO:0000256" key="7">
    <source>
        <dbReference type="SAM" id="Phobius"/>
    </source>
</evidence>
<reference evidence="8" key="1">
    <citation type="submission" date="2020-08" db="EMBL/GenBank/DDBJ databases">
        <authorList>
            <person name="Shumante A."/>
            <person name="Zimin A.V."/>
            <person name="Puiu D."/>
            <person name="Salzberg S.L."/>
        </authorList>
    </citation>
    <scope>NUCLEOTIDE SEQUENCE</scope>
    <source>
        <strain evidence="8">WC2-LM</strain>
        <tissue evidence="8">Liver</tissue>
    </source>
</reference>
<evidence type="ECO:0000256" key="4">
    <source>
        <dbReference type="ARBA" id="ARBA00022692"/>
    </source>
</evidence>
<proteinExistence type="inferred from homology"/>
<dbReference type="GO" id="GO:0072675">
    <property type="term" value="P:osteoclast fusion"/>
    <property type="evidence" value="ECO:0007669"/>
    <property type="project" value="TreeGrafter"/>
</dbReference>
<evidence type="ECO:0000313" key="8">
    <source>
        <dbReference type="EMBL" id="KAF7487500.1"/>
    </source>
</evidence>
<dbReference type="Pfam" id="PF15128">
    <property type="entry name" value="T_cell_tran_alt"/>
    <property type="match status" value="1"/>
</dbReference>
<dbReference type="InterPro" id="IPR016560">
    <property type="entry name" value="TCTA"/>
</dbReference>
<keyword evidence="4 7" id="KW-0812">Transmembrane</keyword>
<organism evidence="8 9">
    <name type="scientific">Marmota monax</name>
    <name type="common">Woodchuck</name>
    <dbReference type="NCBI Taxonomy" id="9995"/>
    <lineage>
        <taxon>Eukaryota</taxon>
        <taxon>Metazoa</taxon>
        <taxon>Chordata</taxon>
        <taxon>Craniata</taxon>
        <taxon>Vertebrata</taxon>
        <taxon>Euteleostomi</taxon>
        <taxon>Mammalia</taxon>
        <taxon>Eutheria</taxon>
        <taxon>Euarchontoglires</taxon>
        <taxon>Glires</taxon>
        <taxon>Rodentia</taxon>
        <taxon>Sciuromorpha</taxon>
        <taxon>Sciuridae</taxon>
        <taxon>Xerinae</taxon>
        <taxon>Marmotini</taxon>
        <taxon>Marmota</taxon>
    </lineage>
</organism>
<keyword evidence="5 7" id="KW-1133">Transmembrane helix</keyword>
<comment type="similarity">
    <text evidence="3">Belongs to the TCTA family.</text>
</comment>
<gene>
    <name evidence="8" type="ORF">GHT09_000026</name>
</gene>
<dbReference type="AlphaFoldDB" id="A0A834V9T0"/>
<dbReference type="PANTHER" id="PTHR32267:SF2">
    <property type="entry name" value="T-CELL LEUKEMIA TRANSLOCATION-ALTERED GENE PROTEIN"/>
    <property type="match status" value="1"/>
</dbReference>
<evidence type="ECO:0000256" key="3">
    <source>
        <dbReference type="ARBA" id="ARBA00007537"/>
    </source>
</evidence>
<dbReference type="GO" id="GO:0016020">
    <property type="term" value="C:membrane"/>
    <property type="evidence" value="ECO:0007669"/>
    <property type="project" value="UniProtKB-SubCell"/>
</dbReference>
<comment type="function">
    <text evidence="1">May be required for cellular fusion during osteoclastogenesis.</text>
</comment>
<keyword evidence="6 7" id="KW-0472">Membrane</keyword>
<comment type="subcellular location">
    <subcellularLocation>
        <location evidence="2">Membrane</location>
    </subcellularLocation>
</comment>
<evidence type="ECO:0000256" key="1">
    <source>
        <dbReference type="ARBA" id="ARBA00003045"/>
    </source>
</evidence>
<feature type="transmembrane region" description="Helical" evidence="7">
    <location>
        <begin position="12"/>
        <end position="29"/>
    </location>
</feature>
<sequence length="240" mass="27316">MAEPWSGQSLHALPATVLGALGALGSEFLREWEAQDMRVTLFKLLLLWLVLSLLGIQLAWGFYGNTVTGLYHRPDPHPQPAAALDVFLQVWAARMDPHPMAPRIFLRGKWQQMNLSKLTGNKRRQQKSLKRHHEVCWLLQWVLLLPRPQGQLQGVWNWGQRVPQCFQDWASITFRLVSNCPRETLEVRLHCTQAYVPTSQLSSGLKDDAFFIAPDPSAGTTTYTFRVSHFTPSPSEDVAY</sequence>
<accession>A0A834V9T0</accession>
<comment type="caution">
    <text evidence="8">The sequence shown here is derived from an EMBL/GenBank/DDBJ whole genome shotgun (WGS) entry which is preliminary data.</text>
</comment>